<dbReference type="GO" id="GO:0005634">
    <property type="term" value="C:nucleus"/>
    <property type="evidence" value="ECO:0007669"/>
    <property type="project" value="UniProtKB-SubCell"/>
</dbReference>
<accession>A0AAE0DED4</accession>
<dbReference type="GO" id="GO:0003700">
    <property type="term" value="F:DNA-binding transcription factor activity"/>
    <property type="evidence" value="ECO:0007669"/>
    <property type="project" value="TreeGrafter"/>
</dbReference>
<evidence type="ECO:0000313" key="3">
    <source>
        <dbReference type="EMBL" id="KAK2774693.1"/>
    </source>
</evidence>
<comment type="caution">
    <text evidence="3">The sequence shown here is derived from an EMBL/GenBank/DDBJ whole genome shotgun (WGS) entry which is preliminary data.</text>
</comment>
<dbReference type="PANTHER" id="PTHR37534">
    <property type="entry name" value="TRANSCRIPTIONAL ACTIVATOR PROTEIN UGA3"/>
    <property type="match status" value="1"/>
</dbReference>
<dbReference type="GO" id="GO:0045944">
    <property type="term" value="P:positive regulation of transcription by RNA polymerase II"/>
    <property type="evidence" value="ECO:0007669"/>
    <property type="project" value="TreeGrafter"/>
</dbReference>
<dbReference type="AlphaFoldDB" id="A0AAE0DED4"/>
<organism evidence="3 4">
    <name type="scientific">Colletotrichum kahawae</name>
    <name type="common">Coffee berry disease fungus</name>
    <dbReference type="NCBI Taxonomy" id="34407"/>
    <lineage>
        <taxon>Eukaryota</taxon>
        <taxon>Fungi</taxon>
        <taxon>Dikarya</taxon>
        <taxon>Ascomycota</taxon>
        <taxon>Pezizomycotina</taxon>
        <taxon>Sordariomycetes</taxon>
        <taxon>Hypocreomycetidae</taxon>
        <taxon>Glomerellales</taxon>
        <taxon>Glomerellaceae</taxon>
        <taxon>Colletotrichum</taxon>
        <taxon>Colletotrichum gloeosporioides species complex</taxon>
    </lineage>
</organism>
<keyword evidence="4" id="KW-1185">Reference proteome</keyword>
<dbReference type="PANTHER" id="PTHR37534:SF17">
    <property type="entry name" value="ZN(2)-C6 FUNGAL-TYPE DOMAIN-CONTAINING PROTEIN"/>
    <property type="match status" value="1"/>
</dbReference>
<proteinExistence type="predicted"/>
<comment type="subcellular location">
    <subcellularLocation>
        <location evidence="1">Nucleus</location>
    </subcellularLocation>
</comment>
<sequence length="319" mass="35321">MVAVDGSHNGWRYIVLPMAHADDLVMNAVLAVSAFHRDGMHRDNISYLETNTNGLRSSAQQQHCGTEPTQSPQALYNLAIDGLRQRSNLAGCSYEANQAISVAVLVLLVAAMVTGREDYSTILSMLHSATNVLGGAHRLGATELGGFLVRQVRKNKVCAAPYISELAGIETLASESRWDQYFDCIRYCSQGQAGNSSIVATVTRVMQQAHDIYMQGVTGSNALEPDPKDKIEAFKETLEQIPEHEPGTHVLVWATFLVAAASSLESHRTFFRRSLLRHHNRSRFANLLRRINHLPHIWAKVDQGARWTELLSEAGLFLM</sequence>
<name>A0AAE0DED4_COLKA</name>
<dbReference type="Proteomes" id="UP001281614">
    <property type="component" value="Unassembled WGS sequence"/>
</dbReference>
<dbReference type="InterPro" id="IPR021858">
    <property type="entry name" value="Fun_TF"/>
</dbReference>
<evidence type="ECO:0000313" key="4">
    <source>
        <dbReference type="Proteomes" id="UP001281614"/>
    </source>
</evidence>
<dbReference type="GO" id="GO:0000976">
    <property type="term" value="F:transcription cis-regulatory region binding"/>
    <property type="evidence" value="ECO:0007669"/>
    <property type="project" value="TreeGrafter"/>
</dbReference>
<gene>
    <name evidence="3" type="ORF">CKAH01_13139</name>
</gene>
<dbReference type="Pfam" id="PF11951">
    <property type="entry name" value="Fungal_trans_2"/>
    <property type="match status" value="2"/>
</dbReference>
<reference evidence="3" key="1">
    <citation type="submission" date="2023-02" db="EMBL/GenBank/DDBJ databases">
        <title>Colletotrichum kahawae CIFC_Que2 genome sequencing and assembly.</title>
        <authorList>
            <person name="Baroncelli R."/>
        </authorList>
    </citation>
    <scope>NUCLEOTIDE SEQUENCE</scope>
    <source>
        <strain evidence="3">CIFC_Que2</strain>
    </source>
</reference>
<evidence type="ECO:0000256" key="2">
    <source>
        <dbReference type="ARBA" id="ARBA00023242"/>
    </source>
</evidence>
<keyword evidence="2" id="KW-0539">Nucleus</keyword>
<evidence type="ECO:0000256" key="1">
    <source>
        <dbReference type="ARBA" id="ARBA00004123"/>
    </source>
</evidence>
<dbReference type="EMBL" id="VYYT01000044">
    <property type="protein sequence ID" value="KAK2774693.1"/>
    <property type="molecule type" value="Genomic_DNA"/>
</dbReference>
<protein>
    <submittedName>
        <fullName evidence="3">Uncharacterized protein</fullName>
    </submittedName>
</protein>